<dbReference type="PANTHER" id="PTHR35561:SF1">
    <property type="entry name" value="RNA 2',3'-CYCLIC PHOSPHODIESTERASE"/>
    <property type="match status" value="1"/>
</dbReference>
<proteinExistence type="inferred from homology"/>
<organism evidence="3 4">
    <name type="scientific">Bacillus infantis</name>
    <dbReference type="NCBI Taxonomy" id="324767"/>
    <lineage>
        <taxon>Bacteria</taxon>
        <taxon>Bacillati</taxon>
        <taxon>Bacillota</taxon>
        <taxon>Bacilli</taxon>
        <taxon>Bacillales</taxon>
        <taxon>Bacillaceae</taxon>
        <taxon>Bacillus</taxon>
    </lineage>
</organism>
<dbReference type="InterPro" id="IPR004175">
    <property type="entry name" value="RNA_CPDase"/>
</dbReference>
<comment type="function">
    <text evidence="2">Hydrolyzes RNA 2',3'-cyclic phosphodiester to an RNA 2'-phosphomonoester.</text>
</comment>
<dbReference type="Gene3D" id="3.90.1140.10">
    <property type="entry name" value="Cyclic phosphodiesterase"/>
    <property type="match status" value="1"/>
</dbReference>
<feature type="short sequence motif" description="HXTX 1" evidence="2">
    <location>
        <begin position="42"/>
        <end position="45"/>
    </location>
</feature>
<comment type="similarity">
    <text evidence="2">Belongs to the 2H phosphoesterase superfamily. ThpR family.</text>
</comment>
<dbReference type="Proteomes" id="UP000322139">
    <property type="component" value="Unassembled WGS sequence"/>
</dbReference>
<dbReference type="EMBL" id="VTER01000011">
    <property type="protein sequence ID" value="TYS45325.1"/>
    <property type="molecule type" value="Genomic_DNA"/>
</dbReference>
<evidence type="ECO:0000256" key="2">
    <source>
        <dbReference type="HAMAP-Rule" id="MF_01940"/>
    </source>
</evidence>
<protein>
    <recommendedName>
        <fullName evidence="2">RNA 2',3'-cyclic phosphodiesterase</fullName>
        <shortName evidence="2">RNA 2',3'-CPDase</shortName>
        <ecNumber evidence="2">3.1.4.58</ecNumber>
    </recommendedName>
</protein>
<dbReference type="HAMAP" id="MF_01940">
    <property type="entry name" value="RNA_CPDase"/>
    <property type="match status" value="1"/>
</dbReference>
<reference evidence="3 4" key="1">
    <citation type="submission" date="2019-08" db="EMBL/GenBank/DDBJ databases">
        <title>Bacillus genomes from the desert of Cuatro Cienegas, Coahuila.</title>
        <authorList>
            <person name="Olmedo-Alvarez G."/>
        </authorList>
    </citation>
    <scope>NUCLEOTIDE SEQUENCE [LARGE SCALE GENOMIC DNA]</scope>
    <source>
        <strain evidence="3 4">CH446_14T</strain>
    </source>
</reference>
<comment type="caution">
    <text evidence="3">The sequence shown here is derived from an EMBL/GenBank/DDBJ whole genome shotgun (WGS) entry which is preliminary data.</text>
</comment>
<name>A0A5D4R1R3_9BACI</name>
<feature type="active site" description="Proton acceptor" evidence="2">
    <location>
        <position position="128"/>
    </location>
</feature>
<dbReference type="InterPro" id="IPR009097">
    <property type="entry name" value="Cyclic_Pdiesterase"/>
</dbReference>
<evidence type="ECO:0000313" key="3">
    <source>
        <dbReference type="EMBL" id="TYS45325.1"/>
    </source>
</evidence>
<accession>A0A5D4R1R3</accession>
<dbReference type="Pfam" id="PF13563">
    <property type="entry name" value="2_5_RNA_ligase2"/>
    <property type="match status" value="1"/>
</dbReference>
<evidence type="ECO:0000256" key="1">
    <source>
        <dbReference type="ARBA" id="ARBA00022801"/>
    </source>
</evidence>
<feature type="short sequence motif" description="HXTX 2" evidence="2">
    <location>
        <begin position="128"/>
        <end position="131"/>
    </location>
</feature>
<dbReference type="PANTHER" id="PTHR35561">
    <property type="entry name" value="RNA 2',3'-CYCLIC PHOSPHODIESTERASE"/>
    <property type="match status" value="1"/>
</dbReference>
<dbReference type="EC" id="3.1.4.58" evidence="2"/>
<dbReference type="NCBIfam" id="TIGR02258">
    <property type="entry name" value="2_5_ligase"/>
    <property type="match status" value="1"/>
</dbReference>
<keyword evidence="1 2" id="KW-0378">Hydrolase</keyword>
<comment type="catalytic activity">
    <reaction evidence="2">
        <text>a 3'-end 2',3'-cyclophospho-ribonucleotide-RNA + H2O = a 3'-end 2'-phospho-ribonucleotide-RNA + H(+)</text>
        <dbReference type="Rhea" id="RHEA:11828"/>
        <dbReference type="Rhea" id="RHEA-COMP:10464"/>
        <dbReference type="Rhea" id="RHEA-COMP:17353"/>
        <dbReference type="ChEBI" id="CHEBI:15377"/>
        <dbReference type="ChEBI" id="CHEBI:15378"/>
        <dbReference type="ChEBI" id="CHEBI:83064"/>
        <dbReference type="ChEBI" id="CHEBI:173113"/>
        <dbReference type="EC" id="3.1.4.58"/>
    </reaction>
</comment>
<evidence type="ECO:0000313" key="4">
    <source>
        <dbReference type="Proteomes" id="UP000322139"/>
    </source>
</evidence>
<dbReference type="SUPFAM" id="SSF55144">
    <property type="entry name" value="LigT-like"/>
    <property type="match status" value="1"/>
</dbReference>
<feature type="active site" description="Proton donor" evidence="2">
    <location>
        <position position="42"/>
    </location>
</feature>
<dbReference type="GO" id="GO:0004113">
    <property type="term" value="F:2',3'-cyclic-nucleotide 3'-phosphodiesterase activity"/>
    <property type="evidence" value="ECO:0007669"/>
    <property type="project" value="InterPro"/>
</dbReference>
<dbReference type="GO" id="GO:0008664">
    <property type="term" value="F:RNA 2',3'-cyclic 3'-phosphodiesterase activity"/>
    <property type="evidence" value="ECO:0007669"/>
    <property type="project" value="UniProtKB-EC"/>
</dbReference>
<sequence>MLTHYFFAVRLPEDAKDKLKLKCEAAAGMLEFKKWVHYQDYHITLAFLGNAGKDQLQHAARLVRKALEEEETFSLSTSRFGVFGKPDQPRIFWADTAAQPRLDEVRKKVFDACKEAGFQLETRPFKPHITLARKWAGSSPFEPGLLGNTSVLTESISFPAAEVVLYQTHMDRSPKYEAIEVYTLK</sequence>
<dbReference type="AlphaFoldDB" id="A0A5D4R1R3"/>
<gene>
    <name evidence="3" type="primary">thpR</name>
    <name evidence="3" type="ORF">FZD51_19675</name>
</gene>
<dbReference type="RefSeq" id="WP_148976330.1">
    <property type="nucleotide sequence ID" value="NZ_JBNIKT010000025.1"/>
</dbReference>